<organism evidence="1">
    <name type="scientific">marine sediment metagenome</name>
    <dbReference type="NCBI Taxonomy" id="412755"/>
    <lineage>
        <taxon>unclassified sequences</taxon>
        <taxon>metagenomes</taxon>
        <taxon>ecological metagenomes</taxon>
    </lineage>
</organism>
<evidence type="ECO:0000313" key="1">
    <source>
        <dbReference type="EMBL" id="KKN49878.1"/>
    </source>
</evidence>
<gene>
    <name evidence="1" type="ORF">LCGC14_0638430</name>
</gene>
<protein>
    <submittedName>
        <fullName evidence="1">Uncharacterized protein</fullName>
    </submittedName>
</protein>
<sequence>MLIMQFTPYVKMFRNERPRLPLNENLPKVSDFKNKIPKNIATATGYRNFLELASEYGGHTIAQFRALRDKSEL</sequence>
<dbReference type="EMBL" id="LAZR01001146">
    <property type="protein sequence ID" value="KKN49878.1"/>
    <property type="molecule type" value="Genomic_DNA"/>
</dbReference>
<comment type="caution">
    <text evidence="1">The sequence shown here is derived from an EMBL/GenBank/DDBJ whole genome shotgun (WGS) entry which is preliminary data.</text>
</comment>
<reference evidence="1" key="1">
    <citation type="journal article" date="2015" name="Nature">
        <title>Complex archaea that bridge the gap between prokaryotes and eukaryotes.</title>
        <authorList>
            <person name="Spang A."/>
            <person name="Saw J.H."/>
            <person name="Jorgensen S.L."/>
            <person name="Zaremba-Niedzwiedzka K."/>
            <person name="Martijn J."/>
            <person name="Lind A.E."/>
            <person name="van Eijk R."/>
            <person name="Schleper C."/>
            <person name="Guy L."/>
            <person name="Ettema T.J."/>
        </authorList>
    </citation>
    <scope>NUCLEOTIDE SEQUENCE</scope>
</reference>
<dbReference type="AlphaFoldDB" id="A0A0F9U8B4"/>
<accession>A0A0F9U8B4</accession>
<proteinExistence type="predicted"/>
<name>A0A0F9U8B4_9ZZZZ</name>